<keyword evidence="4" id="KW-0732">Signal</keyword>
<proteinExistence type="inferred from homology"/>
<dbReference type="Proteomes" id="UP001597012">
    <property type="component" value="Unassembled WGS sequence"/>
</dbReference>
<feature type="domain" description="Sulfatase N-terminal" evidence="7">
    <location>
        <begin position="30"/>
        <end position="370"/>
    </location>
</feature>
<evidence type="ECO:0000313" key="8">
    <source>
        <dbReference type="EMBL" id="MFD0796837.1"/>
    </source>
</evidence>
<comment type="cofactor">
    <cofactor evidence="1">
        <name>Ca(2+)</name>
        <dbReference type="ChEBI" id="CHEBI:29108"/>
    </cofactor>
</comment>
<evidence type="ECO:0000256" key="3">
    <source>
        <dbReference type="ARBA" id="ARBA00022723"/>
    </source>
</evidence>
<evidence type="ECO:0000256" key="1">
    <source>
        <dbReference type="ARBA" id="ARBA00001913"/>
    </source>
</evidence>
<dbReference type="EMBL" id="JBHTHY010000003">
    <property type="protein sequence ID" value="MFD0796837.1"/>
    <property type="molecule type" value="Genomic_DNA"/>
</dbReference>
<evidence type="ECO:0000313" key="9">
    <source>
        <dbReference type="Proteomes" id="UP001597012"/>
    </source>
</evidence>
<evidence type="ECO:0000256" key="2">
    <source>
        <dbReference type="ARBA" id="ARBA00008779"/>
    </source>
</evidence>
<dbReference type="InterPro" id="IPR050738">
    <property type="entry name" value="Sulfatase"/>
</dbReference>
<evidence type="ECO:0000259" key="7">
    <source>
        <dbReference type="Pfam" id="PF00884"/>
    </source>
</evidence>
<dbReference type="PANTHER" id="PTHR42693">
    <property type="entry name" value="ARYLSULFATASE FAMILY MEMBER"/>
    <property type="match status" value="1"/>
</dbReference>
<protein>
    <submittedName>
        <fullName evidence="8">Sulfatase</fullName>
    </submittedName>
</protein>
<accession>A0ABW3B0K8</accession>
<evidence type="ECO:0000256" key="4">
    <source>
        <dbReference type="ARBA" id="ARBA00022729"/>
    </source>
</evidence>
<keyword evidence="6" id="KW-0106">Calcium</keyword>
<keyword evidence="5" id="KW-0378">Hydrolase</keyword>
<dbReference type="InterPro" id="IPR024607">
    <property type="entry name" value="Sulfatase_CS"/>
</dbReference>
<organism evidence="8 9">
    <name type="scientific">Maribacter chungangensis</name>
    <dbReference type="NCBI Taxonomy" id="1069117"/>
    <lineage>
        <taxon>Bacteria</taxon>
        <taxon>Pseudomonadati</taxon>
        <taxon>Bacteroidota</taxon>
        <taxon>Flavobacteriia</taxon>
        <taxon>Flavobacteriales</taxon>
        <taxon>Flavobacteriaceae</taxon>
        <taxon>Maribacter</taxon>
    </lineage>
</organism>
<dbReference type="Gene3D" id="3.30.1120.10">
    <property type="match status" value="1"/>
</dbReference>
<dbReference type="SUPFAM" id="SSF53649">
    <property type="entry name" value="Alkaline phosphatase-like"/>
    <property type="match status" value="1"/>
</dbReference>
<gene>
    <name evidence="8" type="ORF">ACFQZJ_05155</name>
</gene>
<reference evidence="9" key="1">
    <citation type="journal article" date="2019" name="Int. J. Syst. Evol. Microbiol.">
        <title>The Global Catalogue of Microorganisms (GCM) 10K type strain sequencing project: providing services to taxonomists for standard genome sequencing and annotation.</title>
        <authorList>
            <consortium name="The Broad Institute Genomics Platform"/>
            <consortium name="The Broad Institute Genome Sequencing Center for Infectious Disease"/>
            <person name="Wu L."/>
            <person name="Ma J."/>
        </authorList>
    </citation>
    <scope>NUCLEOTIDE SEQUENCE [LARGE SCALE GENOMIC DNA]</scope>
    <source>
        <strain evidence="9">CCUG 61948</strain>
    </source>
</reference>
<dbReference type="RefSeq" id="WP_379932775.1">
    <property type="nucleotide sequence ID" value="NZ_JBHTHY010000003.1"/>
</dbReference>
<comment type="similarity">
    <text evidence="2">Belongs to the sulfatase family.</text>
</comment>
<dbReference type="CDD" id="cd16144">
    <property type="entry name" value="ARS_like"/>
    <property type="match status" value="1"/>
</dbReference>
<dbReference type="InterPro" id="IPR000917">
    <property type="entry name" value="Sulfatase_N"/>
</dbReference>
<dbReference type="PROSITE" id="PS00149">
    <property type="entry name" value="SULFATASE_2"/>
    <property type="match status" value="1"/>
</dbReference>
<dbReference type="PANTHER" id="PTHR42693:SF42">
    <property type="entry name" value="ARYLSULFATASE G"/>
    <property type="match status" value="1"/>
</dbReference>
<sequence length="481" mass="53898">MLKKYTVLLIIPFFFSCKKSSKQLSESKKQNFVFVLVDDLGWTDLGYSGSTFYETPNIDEFSRASIQFTNAYASASICSPSRAAIVTGKHPARLNITDWLPGDDPKDRSLLGPTDLDALPVQEGTLAEVLKENGYRTLFVGKWHLGGEGHLPEQFGFDKNIGGYHVGQPPGGYHSPYENPYLSDGPAGEYLTDRLTQESMTFLDSIGENPFFIYLNYYTVHTPIQANTMHIERFKDKLENLDSLGLMEREEGKAMTKLAQRNPEYASMVYALDDNLGKLVHKLKAEDLYENTTIIFTSDNGGLSTLEPIYSFEAPTAVVPLRGGKGWLYEGGIRVPLLIKPANYNKKDVLVETPVVGHDFYPTILAQAGVELPANNQIDGKDLSPLLKGVPTLDRDALFWHYPHYHGSGWTPGAAIREGDWKLIEFYEEDRVALYNLNKDLSEQNDLALKYPEKVLELQKKLHDLQQGMGAQMPKGNVMPE</sequence>
<dbReference type="PROSITE" id="PS00523">
    <property type="entry name" value="SULFATASE_1"/>
    <property type="match status" value="1"/>
</dbReference>
<evidence type="ECO:0000256" key="6">
    <source>
        <dbReference type="ARBA" id="ARBA00022837"/>
    </source>
</evidence>
<dbReference type="InterPro" id="IPR017850">
    <property type="entry name" value="Alkaline_phosphatase_core_sf"/>
</dbReference>
<dbReference type="Pfam" id="PF00884">
    <property type="entry name" value="Sulfatase"/>
    <property type="match status" value="1"/>
</dbReference>
<dbReference type="PROSITE" id="PS51257">
    <property type="entry name" value="PROKAR_LIPOPROTEIN"/>
    <property type="match status" value="1"/>
</dbReference>
<keyword evidence="3" id="KW-0479">Metal-binding</keyword>
<dbReference type="Gene3D" id="3.40.720.10">
    <property type="entry name" value="Alkaline Phosphatase, subunit A"/>
    <property type="match status" value="1"/>
</dbReference>
<keyword evidence="9" id="KW-1185">Reference proteome</keyword>
<evidence type="ECO:0000256" key="5">
    <source>
        <dbReference type="ARBA" id="ARBA00022801"/>
    </source>
</evidence>
<comment type="caution">
    <text evidence="8">The sequence shown here is derived from an EMBL/GenBank/DDBJ whole genome shotgun (WGS) entry which is preliminary data.</text>
</comment>
<name>A0ABW3B0K8_9FLAO</name>